<evidence type="ECO:0000256" key="7">
    <source>
        <dbReference type="ARBA" id="ARBA00022989"/>
    </source>
</evidence>
<comment type="similarity">
    <text evidence="2">Belongs to the HAK/KUP transporter (TC 2.A.72.3) family.</text>
</comment>
<evidence type="ECO:0000256" key="8">
    <source>
        <dbReference type="ARBA" id="ARBA00023065"/>
    </source>
</evidence>
<evidence type="ECO:0000256" key="3">
    <source>
        <dbReference type="ARBA" id="ARBA00022448"/>
    </source>
</evidence>
<dbReference type="GO" id="GO:0005886">
    <property type="term" value="C:plasma membrane"/>
    <property type="evidence" value="ECO:0007669"/>
    <property type="project" value="UniProtKB-SubCell"/>
</dbReference>
<dbReference type="AlphaFoldDB" id="A0AAV1AE21"/>
<evidence type="ECO:0000256" key="10">
    <source>
        <dbReference type="SAM" id="MobiDB-lite"/>
    </source>
</evidence>
<reference evidence="14 15" key="1">
    <citation type="submission" date="2023-01" db="EMBL/GenBank/DDBJ databases">
        <authorList>
            <person name="Kreplak J."/>
        </authorList>
    </citation>
    <scope>NUCLEOTIDE SEQUENCE [LARGE SCALE GENOMIC DNA]</scope>
</reference>
<evidence type="ECO:0000256" key="2">
    <source>
        <dbReference type="ARBA" id="ARBA00008440"/>
    </source>
</evidence>
<keyword evidence="4" id="KW-0633">Potassium transport</keyword>
<feature type="transmembrane region" description="Helical" evidence="11">
    <location>
        <begin position="471"/>
        <end position="489"/>
    </location>
</feature>
<feature type="domain" description="K+ potassium transporter integral membrane" evidence="12">
    <location>
        <begin position="286"/>
        <end position="539"/>
    </location>
</feature>
<dbReference type="InterPro" id="IPR053952">
    <property type="entry name" value="K_trans_C"/>
</dbReference>
<gene>
    <name evidence="14" type="ORF">VFH_IV091040</name>
</gene>
<feature type="transmembrane region" description="Helical" evidence="11">
    <location>
        <begin position="414"/>
        <end position="434"/>
    </location>
</feature>
<evidence type="ECO:0000256" key="5">
    <source>
        <dbReference type="ARBA" id="ARBA00022692"/>
    </source>
</evidence>
<feature type="domain" description="K+ potassium transporter integral membrane" evidence="12">
    <location>
        <begin position="95"/>
        <end position="285"/>
    </location>
</feature>
<evidence type="ECO:0000256" key="1">
    <source>
        <dbReference type="ARBA" id="ARBA00004651"/>
    </source>
</evidence>
<feature type="transmembrane region" description="Helical" evidence="11">
    <location>
        <begin position="446"/>
        <end position="465"/>
    </location>
</feature>
<evidence type="ECO:0000256" key="4">
    <source>
        <dbReference type="ARBA" id="ARBA00022538"/>
    </source>
</evidence>
<dbReference type="InterPro" id="IPR003855">
    <property type="entry name" value="K+_transporter"/>
</dbReference>
<keyword evidence="9 11" id="KW-0472">Membrane</keyword>
<feature type="transmembrane region" description="Helical" evidence="11">
    <location>
        <begin position="290"/>
        <end position="310"/>
    </location>
</feature>
<feature type="transmembrane region" description="Helical" evidence="11">
    <location>
        <begin position="217"/>
        <end position="239"/>
    </location>
</feature>
<feature type="transmembrane region" description="Helical" evidence="11">
    <location>
        <begin position="259"/>
        <end position="278"/>
    </location>
</feature>
<evidence type="ECO:0000256" key="9">
    <source>
        <dbReference type="ARBA" id="ARBA00023136"/>
    </source>
</evidence>
<feature type="region of interest" description="Disordered" evidence="10">
    <location>
        <begin position="1"/>
        <end position="52"/>
    </location>
</feature>
<dbReference type="InterPro" id="IPR053951">
    <property type="entry name" value="K_trans_N"/>
</dbReference>
<keyword evidence="6" id="KW-0630">Potassium</keyword>
<keyword evidence="15" id="KW-1185">Reference proteome</keyword>
<protein>
    <recommendedName>
        <fullName evidence="16">Potassium transporter</fullName>
    </recommendedName>
</protein>
<proteinExistence type="inferred from homology"/>
<feature type="transmembrane region" description="Helical" evidence="11">
    <location>
        <begin position="322"/>
        <end position="342"/>
    </location>
</feature>
<dbReference type="GO" id="GO:0015079">
    <property type="term" value="F:potassium ion transmembrane transporter activity"/>
    <property type="evidence" value="ECO:0007669"/>
    <property type="project" value="InterPro"/>
</dbReference>
<keyword evidence="7 11" id="KW-1133">Transmembrane helix</keyword>
<dbReference type="PANTHER" id="PTHR30540:SF4">
    <property type="entry name" value="POTASSIUM TRANSPORTER 12-RELATED"/>
    <property type="match status" value="1"/>
</dbReference>
<dbReference type="Pfam" id="PF02705">
    <property type="entry name" value="K_trans"/>
    <property type="match status" value="2"/>
</dbReference>
<dbReference type="Pfam" id="PF22776">
    <property type="entry name" value="K_trans_C"/>
    <property type="match status" value="1"/>
</dbReference>
<keyword evidence="5 11" id="KW-0812">Transmembrane</keyword>
<keyword evidence="8" id="KW-0406">Ion transport</keyword>
<feature type="domain" description="K+ potassium transporter C-terminal" evidence="13">
    <location>
        <begin position="563"/>
        <end position="770"/>
    </location>
</feature>
<feature type="compositionally biased region" description="Low complexity" evidence="10">
    <location>
        <begin position="10"/>
        <end position="23"/>
    </location>
</feature>
<keyword evidence="3" id="KW-0813">Transport</keyword>
<comment type="subcellular location">
    <subcellularLocation>
        <location evidence="1">Cell membrane</location>
        <topology evidence="1">Multi-pass membrane protein</topology>
    </subcellularLocation>
</comment>
<feature type="transmembrane region" description="Helical" evidence="11">
    <location>
        <begin position="362"/>
        <end position="382"/>
    </location>
</feature>
<dbReference type="PANTHER" id="PTHR30540">
    <property type="entry name" value="OSMOTIC STRESS POTASSIUM TRANSPORTER"/>
    <property type="match status" value="1"/>
</dbReference>
<evidence type="ECO:0000256" key="11">
    <source>
        <dbReference type="SAM" id="Phobius"/>
    </source>
</evidence>
<feature type="transmembrane region" description="Helical" evidence="11">
    <location>
        <begin position="130"/>
        <end position="151"/>
    </location>
</feature>
<feature type="transmembrane region" description="Helical" evidence="11">
    <location>
        <begin position="87"/>
        <end position="105"/>
    </location>
</feature>
<evidence type="ECO:0000256" key="6">
    <source>
        <dbReference type="ARBA" id="ARBA00022958"/>
    </source>
</evidence>
<evidence type="ECO:0000259" key="12">
    <source>
        <dbReference type="Pfam" id="PF02705"/>
    </source>
</evidence>
<dbReference type="EMBL" id="OX451739">
    <property type="protein sequence ID" value="CAI8608531.1"/>
    <property type="molecule type" value="Genomic_DNA"/>
</dbReference>
<organism evidence="14 15">
    <name type="scientific">Vicia faba</name>
    <name type="common">Broad bean</name>
    <name type="synonym">Faba vulgaris</name>
    <dbReference type="NCBI Taxonomy" id="3906"/>
    <lineage>
        <taxon>Eukaryota</taxon>
        <taxon>Viridiplantae</taxon>
        <taxon>Streptophyta</taxon>
        <taxon>Embryophyta</taxon>
        <taxon>Tracheophyta</taxon>
        <taxon>Spermatophyta</taxon>
        <taxon>Magnoliopsida</taxon>
        <taxon>eudicotyledons</taxon>
        <taxon>Gunneridae</taxon>
        <taxon>Pentapetalae</taxon>
        <taxon>rosids</taxon>
        <taxon>fabids</taxon>
        <taxon>Fabales</taxon>
        <taxon>Fabaceae</taxon>
        <taxon>Papilionoideae</taxon>
        <taxon>50 kb inversion clade</taxon>
        <taxon>NPAAA clade</taxon>
        <taxon>Hologalegina</taxon>
        <taxon>IRL clade</taxon>
        <taxon>Fabeae</taxon>
        <taxon>Vicia</taxon>
    </lineage>
</organism>
<feature type="transmembrane region" description="Helical" evidence="11">
    <location>
        <begin position="501"/>
        <end position="520"/>
    </location>
</feature>
<evidence type="ECO:0000259" key="13">
    <source>
        <dbReference type="Pfam" id="PF22776"/>
    </source>
</evidence>
<dbReference type="Proteomes" id="UP001157006">
    <property type="component" value="Chromosome 4"/>
</dbReference>
<evidence type="ECO:0000313" key="15">
    <source>
        <dbReference type="Proteomes" id="UP001157006"/>
    </source>
</evidence>
<evidence type="ECO:0008006" key="16">
    <source>
        <dbReference type="Google" id="ProtNLM"/>
    </source>
</evidence>
<accession>A0AAV1AE21</accession>
<evidence type="ECO:0000313" key="14">
    <source>
        <dbReference type="EMBL" id="CAI8608531.1"/>
    </source>
</evidence>
<name>A0AAV1AE21_VICFA</name>
<sequence length="772" mass="85971">MLDRIEEGSVRLLGSNSGGSSESRWVDGSEVDWDEDPPWSTKSKGGDGREGYGSIRRRLVKKPKRVDSFDVEAMEISAAHDQHSKDLSLWSTIALAFQTLGVVYGDMGTSPLYVFADVFSKVPINSDDDVLGALSLVMYTIALIPLAKYVFIVLKANDNGEGGTFALYSLICRYANVNLLPNRQQADEQISSFRLKLPTPELQRALKIKETLEKTSILKNVLLVLVLIGTSMIIGDGILTPAISVMSAISGLQDQIDGFGTSEVVSISIVVLVALFNIQRFGTAKNNGKRAWSALGGCVLCITGAEAMFADLGHFTVPSIQIAFTFVVFPCLLLAYMGQAAFLMKNPALYSSVFYKSVPESLFWPVFVIATLGAMIASQAMISATFSCVKQSMALGCFPRLKIIHTSKKFMGQIYVPVINWFLMIMCIIVVYIFKSTTDIANAYGIAEVGVMMVSTTLVTLVMLLVWQTNLFLAFSFLLVFGSVELIYMSSVLSKIFEGGWLPLAFATFFLSVMYTWNYGSVLKYRREVREKISMDLMLDLSSNLGTVRVPGIGLLYNELVQVFVCIKYVPIPVVPQEERFLFRRVCPKDYHMFRCVARYGYKDSRKEDHRAFEQLLIESLEKFLRKEALEAALEDIDDLDSVSADTRISDLTPDTAVDELKIPLMHGQNLEETGTSSSREASLTVLPSSYMSMEEDPSLEYELSALREAMDSGFTYLLGHGDVRAKKDSFFFKKLMINYFYAFLRKNCRGGTANMKVPHTNIIQVGMTYMV</sequence>